<organism evidence="2 3">
    <name type="scientific">Limimaricola soesokkakensis</name>
    <dbReference type="NCBI Taxonomy" id="1343159"/>
    <lineage>
        <taxon>Bacteria</taxon>
        <taxon>Pseudomonadati</taxon>
        <taxon>Pseudomonadota</taxon>
        <taxon>Alphaproteobacteria</taxon>
        <taxon>Rhodobacterales</taxon>
        <taxon>Paracoccaceae</taxon>
        <taxon>Limimaricola</taxon>
    </lineage>
</organism>
<name>A0A1X6ZSR9_9RHOB</name>
<gene>
    <name evidence="1" type="ORF">CLV79_10928</name>
    <name evidence="2" type="ORF">LOS8367_02870</name>
</gene>
<dbReference type="EMBL" id="PYGB01000009">
    <property type="protein sequence ID" value="PSK84056.1"/>
    <property type="molecule type" value="Genomic_DNA"/>
</dbReference>
<dbReference type="EMBL" id="FWFY01000009">
    <property type="protein sequence ID" value="SLN59731.1"/>
    <property type="molecule type" value="Genomic_DNA"/>
</dbReference>
<accession>A0A1X6ZSR9</accession>
<dbReference type="AlphaFoldDB" id="A0A1X6ZSR9"/>
<reference evidence="2 3" key="1">
    <citation type="submission" date="2017-03" db="EMBL/GenBank/DDBJ databases">
        <authorList>
            <person name="Afonso C.L."/>
            <person name="Miller P.J."/>
            <person name="Scott M.A."/>
            <person name="Spackman E."/>
            <person name="Goraichik I."/>
            <person name="Dimitrov K.M."/>
            <person name="Suarez D.L."/>
            <person name="Swayne D.E."/>
        </authorList>
    </citation>
    <scope>NUCLEOTIDE SEQUENCE [LARGE SCALE GENOMIC DNA]</scope>
    <source>
        <strain evidence="2 3">CECT 8367</strain>
    </source>
</reference>
<evidence type="ECO:0000313" key="4">
    <source>
        <dbReference type="Proteomes" id="UP000240624"/>
    </source>
</evidence>
<keyword evidence="4" id="KW-1185">Reference proteome</keyword>
<reference evidence="1 4" key="2">
    <citation type="submission" date="2018-03" db="EMBL/GenBank/DDBJ databases">
        <title>Genomic Encyclopedia of Archaeal and Bacterial Type Strains, Phase II (KMG-II): from individual species to whole genera.</title>
        <authorList>
            <person name="Goeker M."/>
        </authorList>
    </citation>
    <scope>NUCLEOTIDE SEQUENCE [LARGE SCALE GENOMIC DNA]</scope>
    <source>
        <strain evidence="1 4">DSM 29956</strain>
    </source>
</reference>
<dbReference type="RefSeq" id="WP_085897179.1">
    <property type="nucleotide sequence ID" value="NZ_FWFY01000009.1"/>
</dbReference>
<dbReference type="Proteomes" id="UP000193495">
    <property type="component" value="Unassembled WGS sequence"/>
</dbReference>
<protein>
    <submittedName>
        <fullName evidence="2">Uncharacterized protein</fullName>
    </submittedName>
</protein>
<proteinExistence type="predicted"/>
<evidence type="ECO:0000313" key="2">
    <source>
        <dbReference type="EMBL" id="SLN59731.1"/>
    </source>
</evidence>
<evidence type="ECO:0000313" key="3">
    <source>
        <dbReference type="Proteomes" id="UP000193495"/>
    </source>
</evidence>
<sequence>MANDIIITTFDPRQVDITLHETWGMHRPNEGSRIDLDWGAGQSRHAETEEKLAELLQRLGWQWHYRWHKPATQLPWGAPDPSMRDGIIDSLRRQLEAAGIGAYDMQAFPTGWLHIAEVMTWHMCRWANEGDWVEISKIEDEFGSLRCYVYGNTRLQNLAKWCEAQSVVRCMATGERGRPRDTKRAMCLSDEMYDLYKRNPDAVMSLAYPE</sequence>
<dbReference type="Proteomes" id="UP000240624">
    <property type="component" value="Unassembled WGS sequence"/>
</dbReference>
<dbReference type="OrthoDB" id="7906710at2"/>
<evidence type="ECO:0000313" key="1">
    <source>
        <dbReference type="EMBL" id="PSK84056.1"/>
    </source>
</evidence>